<sequence>MSEDPAATTRPRRRCQKQHKAPDPSYYLGYVDDEETPEMIMKKFEALERLQQSKTIQKQQDDSRGPHIPLEGKDVDEAAVNSGDGYDSSLQLTAEEQAELFKQTSFFTVDMLRDGGEKIAALQDEYYDDPAAAFSELIEISDSEDEEVWSDSDEDELWLEHGHRRPKPKRGEGRTNASLVHASRSMAMRSSSFYALIAWRRRQRQLMNVVVREAMPADPLPRSWAIPIRPLSTKNLPTSEKKGLYLEKDICCFDLKELGKRFQCVYMDPPWSENLRPCDVASLKGLHHILPFGFIFVWVEKWMIPEVIEVFEAKGFNYVENVCWIHKNVNNKIRESDSTYFRIGHSTLLVLRKLGKTSAETIQLQHQRNPDVVYDFPCWKRSLSESTPKQYRKPSFIYEIVETLLPDGLAKLLLLELWCEPKAHRNGWISIAHQPSNHC</sequence>
<organism evidence="3 4">
    <name type="scientific">Galdieria yellowstonensis</name>
    <dbReference type="NCBI Taxonomy" id="3028027"/>
    <lineage>
        <taxon>Eukaryota</taxon>
        <taxon>Rhodophyta</taxon>
        <taxon>Bangiophyceae</taxon>
        <taxon>Galdieriales</taxon>
        <taxon>Galdieriaceae</taxon>
        <taxon>Galdieria</taxon>
    </lineage>
</organism>
<protein>
    <submittedName>
        <fullName evidence="3">Uncharacterized protein</fullName>
    </submittedName>
</protein>
<dbReference type="InterPro" id="IPR002052">
    <property type="entry name" value="DNA_methylase_N6_adenine_CS"/>
</dbReference>
<comment type="caution">
    <text evidence="3">The sequence shown here is derived from an EMBL/GenBank/DDBJ whole genome shotgun (WGS) entry which is preliminary data.</text>
</comment>
<proteinExistence type="inferred from homology"/>
<dbReference type="GO" id="GO:0003676">
    <property type="term" value="F:nucleic acid binding"/>
    <property type="evidence" value="ECO:0007669"/>
    <property type="project" value="InterPro"/>
</dbReference>
<feature type="compositionally biased region" description="Basic and acidic residues" evidence="2">
    <location>
        <begin position="59"/>
        <end position="72"/>
    </location>
</feature>
<dbReference type="GO" id="GO:0008168">
    <property type="term" value="F:methyltransferase activity"/>
    <property type="evidence" value="ECO:0007669"/>
    <property type="project" value="InterPro"/>
</dbReference>
<accession>A0AAV9I9W3</accession>
<evidence type="ECO:0000256" key="2">
    <source>
        <dbReference type="SAM" id="MobiDB-lite"/>
    </source>
</evidence>
<name>A0AAV9I9W3_9RHOD</name>
<dbReference type="Proteomes" id="UP001300502">
    <property type="component" value="Unassembled WGS sequence"/>
</dbReference>
<dbReference type="Pfam" id="PF05063">
    <property type="entry name" value="MT-A70"/>
    <property type="match status" value="1"/>
</dbReference>
<dbReference type="PANTHER" id="PTHR12829:SF8">
    <property type="entry name" value="CHROMOSOME UNDETERMINED SCAFFOLD_82, WHOLE GENOME SHOTGUN SEQUENCE"/>
    <property type="match status" value="1"/>
</dbReference>
<evidence type="ECO:0000256" key="1">
    <source>
        <dbReference type="PROSITE-ProRule" id="PRU00489"/>
    </source>
</evidence>
<evidence type="ECO:0000313" key="4">
    <source>
        <dbReference type="Proteomes" id="UP001300502"/>
    </source>
</evidence>
<feature type="compositionally biased region" description="Acidic residues" evidence="2">
    <location>
        <begin position="145"/>
        <end position="157"/>
    </location>
</feature>
<dbReference type="EMBL" id="JANCYU010000021">
    <property type="protein sequence ID" value="KAK4524074.1"/>
    <property type="molecule type" value="Genomic_DNA"/>
</dbReference>
<dbReference type="GO" id="GO:0032259">
    <property type="term" value="P:methylation"/>
    <property type="evidence" value="ECO:0007669"/>
    <property type="project" value="InterPro"/>
</dbReference>
<feature type="region of interest" description="Disordered" evidence="2">
    <location>
        <begin position="145"/>
        <end position="176"/>
    </location>
</feature>
<feature type="compositionally biased region" description="Basic residues" evidence="2">
    <location>
        <begin position="10"/>
        <end position="19"/>
    </location>
</feature>
<evidence type="ECO:0000313" key="3">
    <source>
        <dbReference type="EMBL" id="KAK4524074.1"/>
    </source>
</evidence>
<dbReference type="GO" id="GO:0005634">
    <property type="term" value="C:nucleus"/>
    <property type="evidence" value="ECO:0007669"/>
    <property type="project" value="TreeGrafter"/>
</dbReference>
<dbReference type="SUPFAM" id="SSF53335">
    <property type="entry name" value="S-adenosyl-L-methionine-dependent methyltransferases"/>
    <property type="match status" value="1"/>
</dbReference>
<gene>
    <name evidence="3" type="ORF">GAYE_SCF01G1973</name>
</gene>
<comment type="similarity">
    <text evidence="1">Belongs to the MT-A70-like family.</text>
</comment>
<dbReference type="PANTHER" id="PTHR12829">
    <property type="entry name" value="N6-ADENOSINE-METHYLTRANSFERASE"/>
    <property type="match status" value="1"/>
</dbReference>
<feature type="region of interest" description="Disordered" evidence="2">
    <location>
        <begin position="51"/>
        <end position="72"/>
    </location>
</feature>
<feature type="region of interest" description="Disordered" evidence="2">
    <location>
        <begin position="1"/>
        <end position="30"/>
    </location>
</feature>
<dbReference type="Gene3D" id="3.40.50.150">
    <property type="entry name" value="Vaccinia Virus protein VP39"/>
    <property type="match status" value="1"/>
</dbReference>
<dbReference type="PROSITE" id="PS00092">
    <property type="entry name" value="N6_MTASE"/>
    <property type="match status" value="1"/>
</dbReference>
<dbReference type="GO" id="GO:0036396">
    <property type="term" value="C:RNA N6-methyladenosine methyltransferase complex"/>
    <property type="evidence" value="ECO:0007669"/>
    <property type="project" value="TreeGrafter"/>
</dbReference>
<dbReference type="InterPro" id="IPR007757">
    <property type="entry name" value="MT-A70-like"/>
</dbReference>
<dbReference type="AlphaFoldDB" id="A0AAV9I9W3"/>
<dbReference type="PROSITE" id="PS51143">
    <property type="entry name" value="MT_A70"/>
    <property type="match status" value="1"/>
</dbReference>
<reference evidence="3 4" key="1">
    <citation type="submission" date="2022-07" db="EMBL/GenBank/DDBJ databases">
        <title>Genome-wide signatures of adaptation to extreme environments.</title>
        <authorList>
            <person name="Cho C.H."/>
            <person name="Yoon H.S."/>
        </authorList>
    </citation>
    <scope>NUCLEOTIDE SEQUENCE [LARGE SCALE GENOMIC DNA]</scope>
    <source>
        <strain evidence="3 4">108.79 E11</strain>
    </source>
</reference>
<keyword evidence="4" id="KW-1185">Reference proteome</keyword>
<dbReference type="InterPro" id="IPR029063">
    <property type="entry name" value="SAM-dependent_MTases_sf"/>
</dbReference>